<evidence type="ECO:0000313" key="4">
    <source>
        <dbReference type="Proteomes" id="UP000278164"/>
    </source>
</evidence>
<dbReference type="InterPro" id="IPR052345">
    <property type="entry name" value="Rad_response_metalloprotease"/>
</dbReference>
<dbReference type="InterPro" id="IPR010359">
    <property type="entry name" value="IrrE_HExxH"/>
</dbReference>
<sequence>MTITEFNIKKLDYLLMLYGMSKEQLLSYLNEGRKRVFTLEDISGDEIRVSLLKKIDDIFKKGLSFYLDFSPIDTNQEAKVFFRKKKFQSELTIEDKRIVDSFESLKSLLDGYRVLTDTTNVEYPLKNTATIRVSPKAIADKVRDRLLPEKNITEHKKFLQAVIQKLADLNVYVFEFVETWNKREKATIDGFYIEPNVIVLKRQKSYKREIFTLAHEIGHYLLGIEDVEALDMSKVEHSRVTNSVERWCNDFAFYLIAGDAVNELYKFKEYSEGLNQAIDALASSTHISRMAWYTKLAYEKIVSMPHYHSIISQLEDEYEEQQREKKEELKQMQSRASVPRPIISPLYLETMQYAYYNGLVSEASFCERLRIPQNKIDKYL</sequence>
<dbReference type="Proteomes" id="UP000278164">
    <property type="component" value="Unassembled WGS sequence"/>
</dbReference>
<evidence type="ECO:0000313" key="3">
    <source>
        <dbReference type="EMBL" id="TGY60939.1"/>
    </source>
</evidence>
<dbReference type="EMBL" id="RAYI01000031">
    <property type="protein sequence ID" value="RLT72655.1"/>
    <property type="molecule type" value="Genomic_DNA"/>
</dbReference>
<gene>
    <name evidence="2" type="ORF">D7V78_14815</name>
    <name evidence="3" type="ORF">E5342_04960</name>
</gene>
<dbReference type="AlphaFoldDB" id="A0A3L7ZL73"/>
<proteinExistence type="predicted"/>
<dbReference type="Pfam" id="PF06114">
    <property type="entry name" value="Peptidase_M78"/>
    <property type="match status" value="1"/>
</dbReference>
<evidence type="ECO:0000313" key="2">
    <source>
        <dbReference type="EMBL" id="RLT72655.1"/>
    </source>
</evidence>
<dbReference type="Proteomes" id="UP000310032">
    <property type="component" value="Unassembled WGS sequence"/>
</dbReference>
<dbReference type="OrthoDB" id="9794834at2"/>
<dbReference type="PANTHER" id="PTHR43236">
    <property type="entry name" value="ANTITOXIN HIGA1"/>
    <property type="match status" value="1"/>
</dbReference>
<dbReference type="EMBL" id="SRYM01000009">
    <property type="protein sequence ID" value="TGY60939.1"/>
    <property type="molecule type" value="Genomic_DNA"/>
</dbReference>
<dbReference type="Gene3D" id="1.10.10.2910">
    <property type="match status" value="1"/>
</dbReference>
<evidence type="ECO:0000313" key="5">
    <source>
        <dbReference type="Proteomes" id="UP000310032"/>
    </source>
</evidence>
<comment type="caution">
    <text evidence="2">The sequence shown here is derived from an EMBL/GenBank/DDBJ whole genome shotgun (WGS) entry which is preliminary data.</text>
</comment>
<organism evidence="2 4">
    <name type="scientific">Parabacteroides distasonis</name>
    <dbReference type="NCBI Taxonomy" id="823"/>
    <lineage>
        <taxon>Bacteria</taxon>
        <taxon>Pseudomonadati</taxon>
        <taxon>Bacteroidota</taxon>
        <taxon>Bacteroidia</taxon>
        <taxon>Bacteroidales</taxon>
        <taxon>Tannerellaceae</taxon>
        <taxon>Parabacteroides</taxon>
    </lineage>
</organism>
<accession>A0A3L7ZL73</accession>
<feature type="domain" description="IrrE N-terminal-like" evidence="1">
    <location>
        <begin position="185"/>
        <end position="241"/>
    </location>
</feature>
<reference evidence="2 4" key="1">
    <citation type="submission" date="2018-09" db="EMBL/GenBank/DDBJ databases">
        <title>Murine metabolic-syndrome-specific gut microbial biobank.</title>
        <authorList>
            <person name="Liu C."/>
        </authorList>
    </citation>
    <scope>NUCLEOTIDE SEQUENCE [LARGE SCALE GENOMIC DNA]</scope>
    <source>
        <strain evidence="2 4">8-P5</strain>
    </source>
</reference>
<reference evidence="3 5" key="2">
    <citation type="submission" date="2019-04" db="EMBL/GenBank/DDBJ databases">
        <title>Microbes associate with the intestines of laboratory mice.</title>
        <authorList>
            <person name="Navarre W."/>
            <person name="Wong E."/>
            <person name="Huang K."/>
            <person name="Tropini C."/>
            <person name="Ng K."/>
            <person name="Yu B."/>
        </authorList>
    </citation>
    <scope>NUCLEOTIDE SEQUENCE [LARGE SCALE GENOMIC DNA]</scope>
    <source>
        <strain evidence="3 5">NM39_I3</strain>
    </source>
</reference>
<dbReference type="PANTHER" id="PTHR43236:SF1">
    <property type="entry name" value="BLL7220 PROTEIN"/>
    <property type="match status" value="1"/>
</dbReference>
<evidence type="ECO:0000259" key="1">
    <source>
        <dbReference type="Pfam" id="PF06114"/>
    </source>
</evidence>
<name>A0A3L7ZL73_PARDI</name>
<protein>
    <submittedName>
        <fullName evidence="2">ImmA/IrrE family metallo-endopeptidase</fullName>
    </submittedName>
</protein>